<dbReference type="CDD" id="cd16401">
    <property type="entry name" value="ParB_N_like_MT"/>
    <property type="match status" value="1"/>
</dbReference>
<reference evidence="3 4" key="1">
    <citation type="journal article" date="2020" name="Syst. Appl. Microbiol.">
        <title>Alienimonas chondri sp. nov., a novel planctomycete isolated from the biofilm of the red alga Chondrus crispus.</title>
        <authorList>
            <person name="Vitorino I."/>
            <person name="Albuquerque L."/>
            <person name="Wiegand S."/>
            <person name="Kallscheuer N."/>
            <person name="da Costa M.S."/>
            <person name="Lobo-da-Cunha A."/>
            <person name="Jogler C."/>
            <person name="Lage O.M."/>
        </authorList>
    </citation>
    <scope>NUCLEOTIDE SEQUENCE [LARGE SCALE GENOMIC DNA]</scope>
    <source>
        <strain evidence="3 4">LzC2</strain>
    </source>
</reference>
<evidence type="ECO:0000259" key="2">
    <source>
        <dbReference type="SMART" id="SM00470"/>
    </source>
</evidence>
<evidence type="ECO:0000313" key="4">
    <source>
        <dbReference type="Proteomes" id="UP000609651"/>
    </source>
</evidence>
<name>A0ABX1VH02_9PLAN</name>
<dbReference type="SUPFAM" id="SSF110849">
    <property type="entry name" value="ParB/Sulfiredoxin"/>
    <property type="match status" value="1"/>
</dbReference>
<dbReference type="Gene3D" id="3.90.1530.10">
    <property type="entry name" value="Conserved hypothetical protein from pyrococcus furiosus pfu- 392566-001, ParB domain"/>
    <property type="match status" value="1"/>
</dbReference>
<dbReference type="RefSeq" id="WP_171188840.1">
    <property type="nucleotide sequence ID" value="NZ_WTPX01000123.1"/>
</dbReference>
<organism evidence="3 4">
    <name type="scientific">Alienimonas chondri</name>
    <dbReference type="NCBI Taxonomy" id="2681879"/>
    <lineage>
        <taxon>Bacteria</taxon>
        <taxon>Pseudomonadati</taxon>
        <taxon>Planctomycetota</taxon>
        <taxon>Planctomycetia</taxon>
        <taxon>Planctomycetales</taxon>
        <taxon>Planctomycetaceae</taxon>
        <taxon>Alienimonas</taxon>
    </lineage>
</organism>
<feature type="compositionally biased region" description="Polar residues" evidence="1">
    <location>
        <begin position="160"/>
        <end position="169"/>
    </location>
</feature>
<evidence type="ECO:0000256" key="1">
    <source>
        <dbReference type="SAM" id="MobiDB-lite"/>
    </source>
</evidence>
<comment type="caution">
    <text evidence="3">The sequence shown here is derived from an EMBL/GenBank/DDBJ whole genome shotgun (WGS) entry which is preliminary data.</text>
</comment>
<dbReference type="InterPro" id="IPR036086">
    <property type="entry name" value="ParB/Sulfiredoxin_sf"/>
</dbReference>
<dbReference type="EMBL" id="WTPX01000123">
    <property type="protein sequence ID" value="NNJ27123.1"/>
    <property type="molecule type" value="Genomic_DNA"/>
</dbReference>
<accession>A0ABX1VH02</accession>
<dbReference type="InterPro" id="IPR003115">
    <property type="entry name" value="ParB_N"/>
</dbReference>
<sequence>MQLEHLPLSSLAPAPHNPRIALKPGDAGWRKLAASVRAFGLVQPLVYNRRSGLLVGGHQRLEVLKHDAAEHGGPDVAPCVVVDLPDAEEKALCIALNNADVGGAWDGSKLVDLLGELSAEALKPDAEFDAALTGFDPNQLDALLMTPAGPSGCFPDDSRVTTSDSQATGEPSDEPALVRVSLEVPTDRWSAVRPDLDALVGDHDLAVVVRGAPE</sequence>
<proteinExistence type="predicted"/>
<evidence type="ECO:0000313" key="3">
    <source>
        <dbReference type="EMBL" id="NNJ27123.1"/>
    </source>
</evidence>
<keyword evidence="4" id="KW-1185">Reference proteome</keyword>
<dbReference type="SMART" id="SM00470">
    <property type="entry name" value="ParB"/>
    <property type="match status" value="1"/>
</dbReference>
<gene>
    <name evidence="3" type="ORF">LzC2_32220</name>
</gene>
<feature type="domain" description="ParB-like N-terminal" evidence="2">
    <location>
        <begin position="4"/>
        <end position="98"/>
    </location>
</feature>
<protein>
    <recommendedName>
        <fullName evidence="2">ParB-like N-terminal domain-containing protein</fullName>
    </recommendedName>
</protein>
<feature type="region of interest" description="Disordered" evidence="1">
    <location>
        <begin position="151"/>
        <end position="179"/>
    </location>
</feature>
<dbReference type="Proteomes" id="UP000609651">
    <property type="component" value="Unassembled WGS sequence"/>
</dbReference>